<dbReference type="Proteomes" id="UP001550044">
    <property type="component" value="Unassembled WGS sequence"/>
</dbReference>
<organism evidence="1 2">
    <name type="scientific">Streptomyces sp. 900116325</name>
    <dbReference type="NCBI Taxonomy" id="3154295"/>
    <lineage>
        <taxon>Bacteria</taxon>
        <taxon>Bacillati</taxon>
        <taxon>Actinomycetota</taxon>
        <taxon>Actinomycetes</taxon>
        <taxon>Kitasatosporales</taxon>
        <taxon>Streptomycetaceae</taxon>
        <taxon>Streptomyces</taxon>
    </lineage>
</organism>
<comment type="caution">
    <text evidence="1">The sequence shown here is derived from an EMBL/GenBank/DDBJ whole genome shotgun (WGS) entry which is preliminary data.</text>
</comment>
<keyword evidence="2" id="KW-1185">Reference proteome</keyword>
<protein>
    <submittedName>
        <fullName evidence="1">DUF6193 family natural product biosynthesis protein</fullName>
    </submittedName>
</protein>
<evidence type="ECO:0000313" key="2">
    <source>
        <dbReference type="Proteomes" id="UP001550044"/>
    </source>
</evidence>
<evidence type="ECO:0000313" key="1">
    <source>
        <dbReference type="EMBL" id="MET8438683.1"/>
    </source>
</evidence>
<dbReference type="InterPro" id="IPR045682">
    <property type="entry name" value="DUF6193"/>
</dbReference>
<accession>A0ABV2ULH4</accession>
<gene>
    <name evidence="1" type="ORF">ABZV61_39500</name>
</gene>
<dbReference type="EMBL" id="JBEXIP010000067">
    <property type="protein sequence ID" value="MET8438683.1"/>
    <property type="molecule type" value="Genomic_DNA"/>
</dbReference>
<dbReference type="Pfam" id="PF19692">
    <property type="entry name" value="DUF6193"/>
    <property type="match status" value="1"/>
</dbReference>
<sequence>MPIPPDPADLYPDVASHASLRAALHAVSEGCLATASMRSSESEPLTHVSVDCPLPHRNPLLISAWVHERRWSIRGTDSFQDLELVGGRTEQLKEVAAAALAWHNGEPLDALQQVAPFVHLSGRFEVPDLDPARLTASEWQHLRTEANELDYPWGPAYQALIEAAHAEPTLRRLYPFTSHWALRFSTTTRPDLTVVGPMLSARSIDHYTVSKTMMGNDGAQFSTPEDAVAAAVSELPNGLASVTLGNT</sequence>
<name>A0ABV2ULH4_9ACTN</name>
<reference evidence="1 2" key="1">
    <citation type="submission" date="2024-06" db="EMBL/GenBank/DDBJ databases">
        <title>The Natural Products Discovery Center: Release of the First 8490 Sequenced Strains for Exploring Actinobacteria Biosynthetic Diversity.</title>
        <authorList>
            <person name="Kalkreuter E."/>
            <person name="Kautsar S.A."/>
            <person name="Yang D."/>
            <person name="Bader C.D."/>
            <person name="Teijaro C.N."/>
            <person name="Fluegel L."/>
            <person name="Davis C.M."/>
            <person name="Simpson J.R."/>
            <person name="Lauterbach L."/>
            <person name="Steele A.D."/>
            <person name="Gui C."/>
            <person name="Meng S."/>
            <person name="Li G."/>
            <person name="Viehrig K."/>
            <person name="Ye F."/>
            <person name="Su P."/>
            <person name="Kiefer A.F."/>
            <person name="Nichols A."/>
            <person name="Cepeda A.J."/>
            <person name="Yan W."/>
            <person name="Fan B."/>
            <person name="Jiang Y."/>
            <person name="Adhikari A."/>
            <person name="Zheng C.-J."/>
            <person name="Schuster L."/>
            <person name="Cowan T.M."/>
            <person name="Smanski M.J."/>
            <person name="Chevrette M.G."/>
            <person name="De Carvalho L.P.S."/>
            <person name="Shen B."/>
        </authorList>
    </citation>
    <scope>NUCLEOTIDE SEQUENCE [LARGE SCALE GENOMIC DNA]</scope>
    <source>
        <strain evidence="1 2">NPDC005137</strain>
    </source>
</reference>
<dbReference type="RefSeq" id="WP_356713096.1">
    <property type="nucleotide sequence ID" value="NZ_JBEXIP010000067.1"/>
</dbReference>
<proteinExistence type="predicted"/>